<keyword evidence="1 2" id="KW-0505">Motor protein</keyword>
<keyword evidence="5" id="KW-1185">Reference proteome</keyword>
<dbReference type="GO" id="GO:0007018">
    <property type="term" value="P:microtubule-based movement"/>
    <property type="evidence" value="ECO:0007669"/>
    <property type="project" value="InterPro"/>
</dbReference>
<dbReference type="GO" id="GO:0003777">
    <property type="term" value="F:microtubule motor activity"/>
    <property type="evidence" value="ECO:0007669"/>
    <property type="project" value="InterPro"/>
</dbReference>
<reference evidence="4 5" key="1">
    <citation type="journal article" date="2023" name="G3 (Bethesda)">
        <title>A chromosome-length genome assembly and annotation of blackberry (Rubus argutus, cv. 'Hillquist').</title>
        <authorList>
            <person name="Bruna T."/>
            <person name="Aryal R."/>
            <person name="Dudchenko O."/>
            <person name="Sargent D.J."/>
            <person name="Mead D."/>
            <person name="Buti M."/>
            <person name="Cavallini A."/>
            <person name="Hytonen T."/>
            <person name="Andres J."/>
            <person name="Pham M."/>
            <person name="Weisz D."/>
            <person name="Mascagni F."/>
            <person name="Usai G."/>
            <person name="Natali L."/>
            <person name="Bassil N."/>
            <person name="Fernandez G.E."/>
            <person name="Lomsadze A."/>
            <person name="Armour M."/>
            <person name="Olukolu B."/>
            <person name="Poorten T."/>
            <person name="Britton C."/>
            <person name="Davik J."/>
            <person name="Ashrafi H."/>
            <person name="Aiden E.L."/>
            <person name="Borodovsky M."/>
            <person name="Worthington M."/>
        </authorList>
    </citation>
    <scope>NUCLEOTIDE SEQUENCE [LARGE SCALE GENOMIC DNA]</scope>
    <source>
        <strain evidence="4">PI 553951</strain>
    </source>
</reference>
<keyword evidence="2" id="KW-0067">ATP-binding</keyword>
<dbReference type="PANTHER" id="PTHR47972">
    <property type="entry name" value="KINESIN-LIKE PROTEIN KLP-3"/>
    <property type="match status" value="1"/>
</dbReference>
<dbReference type="AlphaFoldDB" id="A0AAW1VR99"/>
<dbReference type="GO" id="GO:0008017">
    <property type="term" value="F:microtubule binding"/>
    <property type="evidence" value="ECO:0007669"/>
    <property type="project" value="InterPro"/>
</dbReference>
<accession>A0AAW1VR99</accession>
<gene>
    <name evidence="4" type="ORF">M0R45_001040</name>
</gene>
<dbReference type="PANTHER" id="PTHR47972:SF28">
    <property type="entry name" value="KINESIN-LIKE PROTEIN KLP-3"/>
    <property type="match status" value="1"/>
</dbReference>
<feature type="domain" description="Kinesin motor" evidence="3">
    <location>
        <begin position="197"/>
        <end position="345"/>
    </location>
</feature>
<dbReference type="InterPro" id="IPR001752">
    <property type="entry name" value="Kinesin_motor_dom"/>
</dbReference>
<feature type="binding site" evidence="2">
    <location>
        <begin position="180"/>
        <end position="187"/>
    </location>
    <ligand>
        <name>ATP</name>
        <dbReference type="ChEBI" id="CHEBI:30616"/>
    </ligand>
</feature>
<comment type="caution">
    <text evidence="4">The sequence shown here is derived from an EMBL/GenBank/DDBJ whole genome shotgun (WGS) entry which is preliminary data.</text>
</comment>
<organism evidence="4 5">
    <name type="scientific">Rubus argutus</name>
    <name type="common">Southern blackberry</name>
    <dbReference type="NCBI Taxonomy" id="59490"/>
    <lineage>
        <taxon>Eukaryota</taxon>
        <taxon>Viridiplantae</taxon>
        <taxon>Streptophyta</taxon>
        <taxon>Embryophyta</taxon>
        <taxon>Tracheophyta</taxon>
        <taxon>Spermatophyta</taxon>
        <taxon>Magnoliopsida</taxon>
        <taxon>eudicotyledons</taxon>
        <taxon>Gunneridae</taxon>
        <taxon>Pentapetalae</taxon>
        <taxon>rosids</taxon>
        <taxon>fabids</taxon>
        <taxon>Rosales</taxon>
        <taxon>Rosaceae</taxon>
        <taxon>Rosoideae</taxon>
        <taxon>Rosoideae incertae sedis</taxon>
        <taxon>Rubus</taxon>
    </lineage>
</organism>
<dbReference type="PRINTS" id="PR00380">
    <property type="entry name" value="KINESINHEAVY"/>
</dbReference>
<dbReference type="Gene3D" id="3.40.850.10">
    <property type="entry name" value="Kinesin motor domain"/>
    <property type="match status" value="2"/>
</dbReference>
<dbReference type="SMART" id="SM00129">
    <property type="entry name" value="KISc"/>
    <property type="match status" value="1"/>
</dbReference>
<evidence type="ECO:0000256" key="2">
    <source>
        <dbReference type="PROSITE-ProRule" id="PRU00283"/>
    </source>
</evidence>
<keyword evidence="2" id="KW-0547">Nucleotide-binding</keyword>
<dbReference type="EMBL" id="JBEDUW010000022">
    <property type="protein sequence ID" value="KAK9907222.1"/>
    <property type="molecule type" value="Genomic_DNA"/>
</dbReference>
<sequence length="345" mass="38650">MRVKPIREEITPELIAKEFPLLKTCTTSISGFCRHGENMRNDEWDNILSNLKDTDENVFLREKCNSLQEYSSSILEENHSLQEYSSSIFKENQSLQKENRNLLNQIHDLKGKIRLYCRVGPGQSNPNLHFSGESLTVDGHRFSFDKLFRQNIKQEDVYTEIKPLIMGVLEGYKVCILAYGQSGSGKTYTMVTQGDDQLPDATSFLVNSSDDIFTYMEFGQANRAVGATNLNESSSRSHSVLTVTVVGRQLDQQSCIMGCLQLVDLAGSKKLDQSLAVGERQKETCEINKSLTALALVIEALKKNEEHIPYRNCKLTEVLQGSLGNVKTPSGIHVLLLCVSLQNST</sequence>
<protein>
    <recommendedName>
        <fullName evidence="3">Kinesin motor domain-containing protein</fullName>
    </recommendedName>
</protein>
<dbReference type="GO" id="GO:0005524">
    <property type="term" value="F:ATP binding"/>
    <property type="evidence" value="ECO:0007669"/>
    <property type="project" value="UniProtKB-UniRule"/>
</dbReference>
<dbReference type="SUPFAM" id="SSF52540">
    <property type="entry name" value="P-loop containing nucleoside triphosphate hydrolases"/>
    <property type="match status" value="1"/>
</dbReference>
<evidence type="ECO:0000313" key="4">
    <source>
        <dbReference type="EMBL" id="KAK9907222.1"/>
    </source>
</evidence>
<dbReference type="InterPro" id="IPR027640">
    <property type="entry name" value="Kinesin-like_fam"/>
</dbReference>
<dbReference type="Proteomes" id="UP001457282">
    <property type="component" value="Unassembled WGS sequence"/>
</dbReference>
<dbReference type="PROSITE" id="PS50067">
    <property type="entry name" value="KINESIN_MOTOR_2"/>
    <property type="match status" value="2"/>
</dbReference>
<comment type="similarity">
    <text evidence="2">Belongs to the TRAFAC class myosin-kinesin ATPase superfamily. Kinesin family.</text>
</comment>
<proteinExistence type="inferred from homology"/>
<dbReference type="InterPro" id="IPR036961">
    <property type="entry name" value="Kinesin_motor_dom_sf"/>
</dbReference>
<evidence type="ECO:0000259" key="3">
    <source>
        <dbReference type="PROSITE" id="PS50067"/>
    </source>
</evidence>
<feature type="domain" description="Kinesin motor" evidence="3">
    <location>
        <begin position="112"/>
        <end position="190"/>
    </location>
</feature>
<evidence type="ECO:0000313" key="5">
    <source>
        <dbReference type="Proteomes" id="UP001457282"/>
    </source>
</evidence>
<evidence type="ECO:0000256" key="1">
    <source>
        <dbReference type="ARBA" id="ARBA00023175"/>
    </source>
</evidence>
<dbReference type="InterPro" id="IPR027417">
    <property type="entry name" value="P-loop_NTPase"/>
</dbReference>
<comment type="caution">
    <text evidence="2">Lacks conserved residue(s) required for the propagation of feature annotation.</text>
</comment>
<dbReference type="GO" id="GO:0015630">
    <property type="term" value="C:microtubule cytoskeleton"/>
    <property type="evidence" value="ECO:0007669"/>
    <property type="project" value="TreeGrafter"/>
</dbReference>
<dbReference type="Pfam" id="PF00225">
    <property type="entry name" value="Kinesin"/>
    <property type="match status" value="2"/>
</dbReference>
<name>A0AAW1VR99_RUBAR</name>